<gene>
    <name evidence="1" type="ORF">ACFQSB_04535</name>
</gene>
<dbReference type="RefSeq" id="WP_380824390.1">
    <property type="nucleotide sequence ID" value="NZ_JBHTCG010000002.1"/>
</dbReference>
<dbReference type="Proteomes" id="UP001596496">
    <property type="component" value="Unassembled WGS sequence"/>
</dbReference>
<comment type="caution">
    <text evidence="1">The sequence shown here is derived from an EMBL/GenBank/DDBJ whole genome shotgun (WGS) entry which is preliminary data.</text>
</comment>
<protein>
    <submittedName>
        <fullName evidence="1">Uncharacterized protein</fullName>
    </submittedName>
</protein>
<reference evidence="2" key="1">
    <citation type="journal article" date="2019" name="Int. J. Syst. Evol. Microbiol.">
        <title>The Global Catalogue of Microorganisms (GCM) 10K type strain sequencing project: providing services to taxonomists for standard genome sequencing and annotation.</title>
        <authorList>
            <consortium name="The Broad Institute Genomics Platform"/>
            <consortium name="The Broad Institute Genome Sequencing Center for Infectious Disease"/>
            <person name="Wu L."/>
            <person name="Ma J."/>
        </authorList>
    </citation>
    <scope>NUCLEOTIDE SEQUENCE [LARGE SCALE GENOMIC DNA]</scope>
    <source>
        <strain evidence="2">CECT 7649</strain>
    </source>
</reference>
<dbReference type="EMBL" id="JBHTCG010000002">
    <property type="protein sequence ID" value="MFC7381464.1"/>
    <property type="molecule type" value="Genomic_DNA"/>
</dbReference>
<sequence>MANGQTSGERNSETQVLRDALVVPIRMSIVWNAPRGSRELAVTGAEGR</sequence>
<evidence type="ECO:0000313" key="1">
    <source>
        <dbReference type="EMBL" id="MFC7381464.1"/>
    </source>
</evidence>
<keyword evidence="2" id="KW-1185">Reference proteome</keyword>
<name>A0ABW2NYL5_9ACTN</name>
<evidence type="ECO:0000313" key="2">
    <source>
        <dbReference type="Proteomes" id="UP001596496"/>
    </source>
</evidence>
<organism evidence="1 2">
    <name type="scientific">Sphaerisporangium rhizosphaerae</name>
    <dbReference type="NCBI Taxonomy" id="2269375"/>
    <lineage>
        <taxon>Bacteria</taxon>
        <taxon>Bacillati</taxon>
        <taxon>Actinomycetota</taxon>
        <taxon>Actinomycetes</taxon>
        <taxon>Streptosporangiales</taxon>
        <taxon>Streptosporangiaceae</taxon>
        <taxon>Sphaerisporangium</taxon>
    </lineage>
</organism>
<accession>A0ABW2NYL5</accession>
<proteinExistence type="predicted"/>